<evidence type="ECO:0000256" key="7">
    <source>
        <dbReference type="ARBA" id="ARBA00022741"/>
    </source>
</evidence>
<feature type="transmembrane region" description="Helical" evidence="16">
    <location>
        <begin position="763"/>
        <end position="784"/>
    </location>
</feature>
<evidence type="ECO:0000256" key="15">
    <source>
        <dbReference type="ARBA" id="ARBA00023136"/>
    </source>
</evidence>
<comment type="caution">
    <text evidence="18">The sequence shown here is derived from an EMBL/GenBank/DDBJ whole genome shotgun (WGS) entry which is preliminary data.</text>
</comment>
<evidence type="ECO:0000256" key="5">
    <source>
        <dbReference type="ARBA" id="ARBA00022723"/>
    </source>
</evidence>
<name>A0ABS2ILL3_9GAMM</name>
<dbReference type="SUPFAM" id="SSF81665">
    <property type="entry name" value="Calcium ATPase, transmembrane domain M"/>
    <property type="match status" value="1"/>
</dbReference>
<dbReference type="InterPro" id="IPR036412">
    <property type="entry name" value="HAD-like_sf"/>
</dbReference>
<dbReference type="Gene3D" id="3.40.50.1000">
    <property type="entry name" value="HAD superfamily/HAD-like"/>
    <property type="match status" value="1"/>
</dbReference>
<dbReference type="Gene3D" id="3.40.1110.10">
    <property type="entry name" value="Calcium-transporting ATPase, cytoplasmic domain N"/>
    <property type="match status" value="1"/>
</dbReference>
<dbReference type="InterPro" id="IPR018303">
    <property type="entry name" value="ATPase_P-typ_P_site"/>
</dbReference>
<dbReference type="PANTHER" id="PTHR43520:SF8">
    <property type="entry name" value="P-TYPE CU(+) TRANSPORTER"/>
    <property type="match status" value="1"/>
</dbReference>
<feature type="transmembrane region" description="Helical" evidence="16">
    <location>
        <begin position="178"/>
        <end position="197"/>
    </location>
</feature>
<feature type="domain" description="HMA" evidence="17">
    <location>
        <begin position="68"/>
        <end position="133"/>
    </location>
</feature>
<dbReference type="InterPro" id="IPR023299">
    <property type="entry name" value="ATPase_P-typ_cyto_dom_N"/>
</dbReference>
<keyword evidence="16" id="KW-1003">Cell membrane</keyword>
<evidence type="ECO:0000256" key="4">
    <source>
        <dbReference type="ARBA" id="ARBA00022692"/>
    </source>
</evidence>
<dbReference type="CDD" id="cd00371">
    <property type="entry name" value="HMA"/>
    <property type="match status" value="2"/>
</dbReference>
<dbReference type="PANTHER" id="PTHR43520">
    <property type="entry name" value="ATP7, ISOFORM B"/>
    <property type="match status" value="1"/>
</dbReference>
<dbReference type="RefSeq" id="WP_205350034.1">
    <property type="nucleotide sequence ID" value="NZ_JAFEUP010000006.1"/>
</dbReference>
<dbReference type="Proteomes" id="UP000717995">
    <property type="component" value="Unassembled WGS sequence"/>
</dbReference>
<evidence type="ECO:0000256" key="8">
    <source>
        <dbReference type="ARBA" id="ARBA00022796"/>
    </source>
</evidence>
<comment type="similarity">
    <text evidence="2 16">Belongs to the cation transport ATPase (P-type) (TC 3.A.3) family. Type IB subfamily.</text>
</comment>
<organism evidence="18 19">
    <name type="scientific">Zestomonas insulae</name>
    <dbReference type="NCBI Taxonomy" id="2809017"/>
    <lineage>
        <taxon>Bacteria</taxon>
        <taxon>Pseudomonadati</taxon>
        <taxon>Pseudomonadota</taxon>
        <taxon>Gammaproteobacteria</taxon>
        <taxon>Pseudomonadales</taxon>
        <taxon>Pseudomonadaceae</taxon>
        <taxon>Zestomonas</taxon>
    </lineage>
</organism>
<accession>A0ABS2ILL3</accession>
<dbReference type="PROSITE" id="PS50846">
    <property type="entry name" value="HMA_2"/>
    <property type="match status" value="2"/>
</dbReference>
<dbReference type="Pfam" id="PF00702">
    <property type="entry name" value="Hydrolase"/>
    <property type="match status" value="1"/>
</dbReference>
<dbReference type="PRINTS" id="PR00943">
    <property type="entry name" value="CUATPASE"/>
</dbReference>
<feature type="transmembrane region" description="Helical" evidence="16">
    <location>
        <begin position="426"/>
        <end position="446"/>
    </location>
</feature>
<evidence type="ECO:0000259" key="17">
    <source>
        <dbReference type="PROSITE" id="PS50846"/>
    </source>
</evidence>
<evidence type="ECO:0000256" key="10">
    <source>
        <dbReference type="ARBA" id="ARBA00022842"/>
    </source>
</evidence>
<sequence length="805" mass="83812">MTSIDLPIAGMTCASCAGRVERALTQVPGVRSASVNLASERAHLELADTPFEQLLQAVQNAGYQVPSDELELAIDGMTCASCVGRVERALGKVAGVLSVTVNLASERAHLRLLAGVDPASLLQAVQAAGYQGRLLDAEQPSADSGEQRLRRERWAVLLGLALALPLMAPMLVDWFGGHWMLPAWVQFLLATPAQFVLGARFYRAAWRALRARTGNMDLLVALGTSAAYGLSLYLWWQAPSGAMPHLYFEAAAVVIALVLLGKYLESRAKRQTTSAIRALEALRPERATRLRDGQEQDVAIAELQLGDLLVVKPGERFPVDGEVLEGQSHADEALISGESLPVAKAPGAPVTAGAINGEGRLLVRTSALGGETVLARIIRLVEDAQAAKAPIQKLVDKVSALFVPAVLAIALLTLLVWLTLGAGLETALLNAVAVLVIACPCALGLATPTAIMAGTGVAAKHGILIKDAEALEVAHAVSAVAFDKTGTLTSGSPRIAHLQALDGDEAQLLQLAGALQRGSEHPLSKAVLAACAERGLVLAEVRDSQALAGRGIAGTLAGRRLALGNRRLLDDNGLQPGELTARAQAWEAEGRTLSWLLEQQPQPRVLGLFAFGDTLKPGAAAAIAELDARGVSTHLISGDNRGSAQAVASVLGIADVHAEVLPADKAATVAALKAGGAVVAMVGDGINDAPALAAADVGIAMGGGTDVAMHAAGITLMRGDPRLVPAALEISRRTYAKIRQNLFWAFIYNLVGIPLAACGLLDPMFAGAAMAFSSVSVVSNALLLKRWKPHANADSAAQSETRGAM</sequence>
<evidence type="ECO:0000313" key="19">
    <source>
        <dbReference type="Proteomes" id="UP000717995"/>
    </source>
</evidence>
<keyword evidence="11" id="KW-1278">Translocase</keyword>
<evidence type="ECO:0000256" key="14">
    <source>
        <dbReference type="ARBA" id="ARBA00023065"/>
    </source>
</evidence>
<feature type="transmembrane region" description="Helical" evidence="16">
    <location>
        <begin position="242"/>
        <end position="261"/>
    </location>
</feature>
<keyword evidence="3" id="KW-0813">Transport</keyword>
<comment type="subcellular location">
    <subcellularLocation>
        <location evidence="16">Cell membrane</location>
    </subcellularLocation>
    <subcellularLocation>
        <location evidence="1">Endomembrane system</location>
        <topology evidence="1">Multi-pass membrane protein</topology>
    </subcellularLocation>
</comment>
<evidence type="ECO:0000256" key="3">
    <source>
        <dbReference type="ARBA" id="ARBA00022448"/>
    </source>
</evidence>
<dbReference type="InterPro" id="IPR023214">
    <property type="entry name" value="HAD_sf"/>
</dbReference>
<evidence type="ECO:0000256" key="9">
    <source>
        <dbReference type="ARBA" id="ARBA00022840"/>
    </source>
</evidence>
<keyword evidence="10" id="KW-0460">Magnesium</keyword>
<keyword evidence="14" id="KW-0406">Ion transport</keyword>
<keyword evidence="6" id="KW-0677">Repeat</keyword>
<keyword evidence="13" id="KW-0186">Copper</keyword>
<dbReference type="NCBIfam" id="TIGR01511">
    <property type="entry name" value="ATPase-IB1_Cu"/>
    <property type="match status" value="1"/>
</dbReference>
<feature type="transmembrane region" description="Helical" evidence="16">
    <location>
        <begin position="398"/>
        <end position="420"/>
    </location>
</feature>
<keyword evidence="15 16" id="KW-0472">Membrane</keyword>
<dbReference type="InterPro" id="IPR059000">
    <property type="entry name" value="ATPase_P-type_domA"/>
</dbReference>
<dbReference type="InterPro" id="IPR044492">
    <property type="entry name" value="P_typ_ATPase_HD_dom"/>
</dbReference>
<evidence type="ECO:0000256" key="13">
    <source>
        <dbReference type="ARBA" id="ARBA00023008"/>
    </source>
</evidence>
<proteinExistence type="inferred from homology"/>
<evidence type="ECO:0000256" key="12">
    <source>
        <dbReference type="ARBA" id="ARBA00022989"/>
    </source>
</evidence>
<keyword evidence="9 16" id="KW-0067">ATP-binding</keyword>
<dbReference type="NCBIfam" id="TIGR00003">
    <property type="entry name" value="copper ion binding protein"/>
    <property type="match status" value="2"/>
</dbReference>
<dbReference type="PROSITE" id="PS01047">
    <property type="entry name" value="HMA_1"/>
    <property type="match status" value="2"/>
</dbReference>
<dbReference type="SUPFAM" id="SSF81653">
    <property type="entry name" value="Calcium ATPase, transduction domain A"/>
    <property type="match status" value="1"/>
</dbReference>
<keyword evidence="4 16" id="KW-0812">Transmembrane</keyword>
<dbReference type="SFLD" id="SFLDG00002">
    <property type="entry name" value="C1.7:_P-type_atpase_like"/>
    <property type="match status" value="1"/>
</dbReference>
<feature type="transmembrane region" description="Helical" evidence="16">
    <location>
        <begin position="218"/>
        <end position="236"/>
    </location>
</feature>
<gene>
    <name evidence="18" type="ORF">JQX08_19240</name>
</gene>
<dbReference type="PRINTS" id="PR00119">
    <property type="entry name" value="CATATPASE"/>
</dbReference>
<keyword evidence="5 16" id="KW-0479">Metal-binding</keyword>
<dbReference type="InterPro" id="IPR001757">
    <property type="entry name" value="P_typ_ATPase"/>
</dbReference>
<keyword evidence="12 16" id="KW-1133">Transmembrane helix</keyword>
<dbReference type="InterPro" id="IPR027256">
    <property type="entry name" value="P-typ_ATPase_IB"/>
</dbReference>
<evidence type="ECO:0000256" key="16">
    <source>
        <dbReference type="RuleBase" id="RU362081"/>
    </source>
</evidence>
<keyword evidence="8" id="KW-0187">Copper transport</keyword>
<feature type="transmembrane region" description="Helical" evidence="16">
    <location>
        <begin position="154"/>
        <end position="172"/>
    </location>
</feature>
<dbReference type="Gene3D" id="3.30.70.100">
    <property type="match status" value="2"/>
</dbReference>
<dbReference type="NCBIfam" id="TIGR01525">
    <property type="entry name" value="ATPase-IB_hvy"/>
    <property type="match status" value="1"/>
</dbReference>
<evidence type="ECO:0000313" key="18">
    <source>
        <dbReference type="EMBL" id="MBM7062855.1"/>
    </source>
</evidence>
<keyword evidence="19" id="KW-1185">Reference proteome</keyword>
<dbReference type="SFLD" id="SFLDF00027">
    <property type="entry name" value="p-type_atpase"/>
    <property type="match status" value="1"/>
</dbReference>
<dbReference type="Gene3D" id="2.70.150.10">
    <property type="entry name" value="Calcium-transporting ATPase, cytoplasmic transduction domain A"/>
    <property type="match status" value="1"/>
</dbReference>
<protein>
    <submittedName>
        <fullName evidence="18">Copper-translocating P-type ATPase</fullName>
    </submittedName>
</protein>
<dbReference type="EMBL" id="JAFEUP010000006">
    <property type="protein sequence ID" value="MBM7062855.1"/>
    <property type="molecule type" value="Genomic_DNA"/>
</dbReference>
<dbReference type="InterPro" id="IPR023298">
    <property type="entry name" value="ATPase_P-typ_TM_dom_sf"/>
</dbReference>
<dbReference type="PROSITE" id="PS00154">
    <property type="entry name" value="ATPASE_E1_E2"/>
    <property type="match status" value="1"/>
</dbReference>
<feature type="domain" description="HMA" evidence="17">
    <location>
        <begin position="2"/>
        <end position="66"/>
    </location>
</feature>
<dbReference type="SUPFAM" id="SSF55008">
    <property type="entry name" value="HMA, heavy metal-associated domain"/>
    <property type="match status" value="2"/>
</dbReference>
<dbReference type="Pfam" id="PF00122">
    <property type="entry name" value="E1-E2_ATPase"/>
    <property type="match status" value="1"/>
</dbReference>
<evidence type="ECO:0000256" key="11">
    <source>
        <dbReference type="ARBA" id="ARBA00022967"/>
    </source>
</evidence>
<evidence type="ECO:0000256" key="2">
    <source>
        <dbReference type="ARBA" id="ARBA00006024"/>
    </source>
</evidence>
<dbReference type="SFLD" id="SFLDS00003">
    <property type="entry name" value="Haloacid_Dehalogenase"/>
    <property type="match status" value="1"/>
</dbReference>
<dbReference type="InterPro" id="IPR036163">
    <property type="entry name" value="HMA_dom_sf"/>
</dbReference>
<dbReference type="NCBIfam" id="TIGR01494">
    <property type="entry name" value="ATPase_P-type"/>
    <property type="match status" value="2"/>
</dbReference>
<keyword evidence="7 16" id="KW-0547">Nucleotide-binding</keyword>
<dbReference type="Pfam" id="PF00403">
    <property type="entry name" value="HMA"/>
    <property type="match status" value="2"/>
</dbReference>
<dbReference type="InterPro" id="IPR006122">
    <property type="entry name" value="HMA_Cu_ion-bd"/>
</dbReference>
<dbReference type="InterPro" id="IPR006121">
    <property type="entry name" value="HMA_dom"/>
</dbReference>
<evidence type="ECO:0000256" key="1">
    <source>
        <dbReference type="ARBA" id="ARBA00004127"/>
    </source>
</evidence>
<reference evidence="18 19" key="1">
    <citation type="submission" date="2021-02" db="EMBL/GenBank/DDBJ databases">
        <authorList>
            <person name="Lee D.-H."/>
        </authorList>
    </citation>
    <scope>NUCLEOTIDE SEQUENCE [LARGE SCALE GENOMIC DNA]</scope>
    <source>
        <strain evidence="18 19">UL073</strain>
    </source>
</reference>
<dbReference type="SUPFAM" id="SSF56784">
    <property type="entry name" value="HAD-like"/>
    <property type="match status" value="1"/>
</dbReference>
<dbReference type="InterPro" id="IPR017969">
    <property type="entry name" value="Heavy-metal-associated_CS"/>
</dbReference>
<evidence type="ECO:0000256" key="6">
    <source>
        <dbReference type="ARBA" id="ARBA00022737"/>
    </source>
</evidence>
<dbReference type="CDD" id="cd02094">
    <property type="entry name" value="P-type_ATPase_Cu-like"/>
    <property type="match status" value="1"/>
</dbReference>
<feature type="transmembrane region" description="Helical" evidence="16">
    <location>
        <begin position="741"/>
        <end position="757"/>
    </location>
</feature>
<dbReference type="InterPro" id="IPR008250">
    <property type="entry name" value="ATPase_P-typ_transduc_dom_A_sf"/>
</dbReference>